<dbReference type="InterPro" id="IPR000330">
    <property type="entry name" value="SNF2_N"/>
</dbReference>
<dbReference type="InterPro" id="IPR001487">
    <property type="entry name" value="Bromodomain"/>
</dbReference>
<dbReference type="Gene3D" id="1.20.920.10">
    <property type="entry name" value="Bromodomain-like"/>
    <property type="match status" value="1"/>
</dbReference>
<reference evidence="9 10" key="1">
    <citation type="submission" date="2014-04" db="EMBL/GenBank/DDBJ databases">
        <authorList>
            <consortium name="DOE Joint Genome Institute"/>
            <person name="Kuo A."/>
            <person name="Kohler A."/>
            <person name="Nagy L.G."/>
            <person name="Floudas D."/>
            <person name="Copeland A."/>
            <person name="Barry K.W."/>
            <person name="Cichocki N."/>
            <person name="Veneault-Fourrey C."/>
            <person name="LaButti K."/>
            <person name="Lindquist E.A."/>
            <person name="Lipzen A."/>
            <person name="Lundell T."/>
            <person name="Morin E."/>
            <person name="Murat C."/>
            <person name="Sun H."/>
            <person name="Tunlid A."/>
            <person name="Henrissat B."/>
            <person name="Grigoriev I.V."/>
            <person name="Hibbett D.S."/>
            <person name="Martin F."/>
            <person name="Nordberg H.P."/>
            <person name="Cantor M.N."/>
            <person name="Hua S.X."/>
        </authorList>
    </citation>
    <scope>NUCLEOTIDE SEQUENCE [LARGE SCALE GENOMIC DNA]</scope>
    <source>
        <strain evidence="9 10">Foug A</strain>
    </source>
</reference>
<dbReference type="GO" id="GO:0006325">
    <property type="term" value="P:chromatin organization"/>
    <property type="evidence" value="ECO:0007669"/>
    <property type="project" value="UniProtKB-ARBA"/>
</dbReference>
<dbReference type="PROSITE" id="PS51194">
    <property type="entry name" value="HELICASE_CTER"/>
    <property type="match status" value="1"/>
</dbReference>
<dbReference type="Proteomes" id="UP000053989">
    <property type="component" value="Unassembled WGS sequence"/>
</dbReference>
<evidence type="ECO:0000259" key="7">
    <source>
        <dbReference type="PROSITE" id="PS50014"/>
    </source>
</evidence>
<dbReference type="Gene3D" id="3.40.50.10810">
    <property type="entry name" value="Tandem AAA-ATPase domain"/>
    <property type="match status" value="2"/>
</dbReference>
<evidence type="ECO:0000259" key="8">
    <source>
        <dbReference type="PROSITE" id="PS51194"/>
    </source>
</evidence>
<organism evidence="9 10">
    <name type="scientific">Scleroderma citrinum Foug A</name>
    <dbReference type="NCBI Taxonomy" id="1036808"/>
    <lineage>
        <taxon>Eukaryota</taxon>
        <taxon>Fungi</taxon>
        <taxon>Dikarya</taxon>
        <taxon>Basidiomycota</taxon>
        <taxon>Agaricomycotina</taxon>
        <taxon>Agaricomycetes</taxon>
        <taxon>Agaricomycetidae</taxon>
        <taxon>Boletales</taxon>
        <taxon>Sclerodermatineae</taxon>
        <taxon>Sclerodermataceae</taxon>
        <taxon>Scleroderma</taxon>
    </lineage>
</organism>
<evidence type="ECO:0000313" key="10">
    <source>
        <dbReference type="Proteomes" id="UP000053989"/>
    </source>
</evidence>
<evidence type="ECO:0000256" key="5">
    <source>
        <dbReference type="PROSITE-ProRule" id="PRU00035"/>
    </source>
</evidence>
<dbReference type="InterPro" id="IPR001650">
    <property type="entry name" value="Helicase_C-like"/>
</dbReference>
<feature type="region of interest" description="Disordered" evidence="6">
    <location>
        <begin position="383"/>
        <end position="410"/>
    </location>
</feature>
<dbReference type="HOGENOM" id="CLU_538800_0_0_1"/>
<reference evidence="10" key="2">
    <citation type="submission" date="2015-01" db="EMBL/GenBank/DDBJ databases">
        <title>Evolutionary Origins and Diversification of the Mycorrhizal Mutualists.</title>
        <authorList>
            <consortium name="DOE Joint Genome Institute"/>
            <consortium name="Mycorrhizal Genomics Consortium"/>
            <person name="Kohler A."/>
            <person name="Kuo A."/>
            <person name="Nagy L.G."/>
            <person name="Floudas D."/>
            <person name="Copeland A."/>
            <person name="Barry K.W."/>
            <person name="Cichocki N."/>
            <person name="Veneault-Fourrey C."/>
            <person name="LaButti K."/>
            <person name="Lindquist E.A."/>
            <person name="Lipzen A."/>
            <person name="Lundell T."/>
            <person name="Morin E."/>
            <person name="Murat C."/>
            <person name="Riley R."/>
            <person name="Ohm R."/>
            <person name="Sun H."/>
            <person name="Tunlid A."/>
            <person name="Henrissat B."/>
            <person name="Grigoriev I.V."/>
            <person name="Hibbett D.S."/>
            <person name="Martin F."/>
        </authorList>
    </citation>
    <scope>NUCLEOTIDE SEQUENCE [LARGE SCALE GENOMIC DNA]</scope>
    <source>
        <strain evidence="10">Foug A</strain>
    </source>
</reference>
<dbReference type="CDD" id="cd18793">
    <property type="entry name" value="SF2_C_SNF"/>
    <property type="match status" value="1"/>
</dbReference>
<dbReference type="STRING" id="1036808.A0A0C3A574"/>
<keyword evidence="3" id="KW-0067">ATP-binding</keyword>
<evidence type="ECO:0000256" key="1">
    <source>
        <dbReference type="ARBA" id="ARBA00022741"/>
    </source>
</evidence>
<dbReference type="PANTHER" id="PTHR10799">
    <property type="entry name" value="SNF2/RAD54 HELICASE FAMILY"/>
    <property type="match status" value="1"/>
</dbReference>
<evidence type="ECO:0000313" key="9">
    <source>
        <dbReference type="EMBL" id="KIM59862.1"/>
    </source>
</evidence>
<dbReference type="GO" id="GO:0016787">
    <property type="term" value="F:hydrolase activity"/>
    <property type="evidence" value="ECO:0007669"/>
    <property type="project" value="UniProtKB-KW"/>
</dbReference>
<evidence type="ECO:0000256" key="2">
    <source>
        <dbReference type="ARBA" id="ARBA00022801"/>
    </source>
</evidence>
<dbReference type="Pfam" id="PF00176">
    <property type="entry name" value="SNF2-rel_dom"/>
    <property type="match status" value="1"/>
</dbReference>
<dbReference type="Pfam" id="PF00439">
    <property type="entry name" value="Bromodomain"/>
    <property type="match status" value="1"/>
</dbReference>
<dbReference type="InterPro" id="IPR027417">
    <property type="entry name" value="P-loop_NTPase"/>
</dbReference>
<dbReference type="InterPro" id="IPR049730">
    <property type="entry name" value="SNF2/RAD54-like_C"/>
</dbReference>
<dbReference type="OrthoDB" id="5857104at2759"/>
<dbReference type="Pfam" id="PF00271">
    <property type="entry name" value="Helicase_C"/>
    <property type="match status" value="1"/>
</dbReference>
<evidence type="ECO:0000256" key="4">
    <source>
        <dbReference type="ARBA" id="ARBA00023117"/>
    </source>
</evidence>
<keyword evidence="2" id="KW-0378">Hydrolase</keyword>
<gene>
    <name evidence="9" type="ORF">SCLCIDRAFT_26964</name>
</gene>
<dbReference type="EMBL" id="KN822068">
    <property type="protein sequence ID" value="KIM59862.1"/>
    <property type="molecule type" value="Genomic_DNA"/>
</dbReference>
<dbReference type="InterPro" id="IPR038718">
    <property type="entry name" value="SNF2-like_sf"/>
</dbReference>
<proteinExistence type="predicted"/>
<dbReference type="PROSITE" id="PS50014">
    <property type="entry name" value="BROMODOMAIN_2"/>
    <property type="match status" value="1"/>
</dbReference>
<keyword evidence="1" id="KW-0547">Nucleotide-binding</keyword>
<accession>A0A0C3A574</accession>
<name>A0A0C3A574_9AGAM</name>
<dbReference type="SUPFAM" id="SSF52540">
    <property type="entry name" value="P-loop containing nucleoside triphosphate hydrolases"/>
    <property type="match status" value="2"/>
</dbReference>
<evidence type="ECO:0000256" key="3">
    <source>
        <dbReference type="ARBA" id="ARBA00022840"/>
    </source>
</evidence>
<keyword evidence="4 5" id="KW-0103">Bromodomain</keyword>
<dbReference type="AlphaFoldDB" id="A0A0C3A574"/>
<feature type="domain" description="Helicase C-terminal" evidence="8">
    <location>
        <begin position="191"/>
        <end position="355"/>
    </location>
</feature>
<dbReference type="SUPFAM" id="SSF47370">
    <property type="entry name" value="Bromodomain"/>
    <property type="match status" value="1"/>
</dbReference>
<dbReference type="SMART" id="SM00490">
    <property type="entry name" value="HELICc"/>
    <property type="match status" value="1"/>
</dbReference>
<protein>
    <recommendedName>
        <fullName evidence="11">Helicase C-terminal domain-containing protein</fullName>
    </recommendedName>
</protein>
<sequence>MTNWAGKFQKWAPEIITMAYKGNPMQRRNLQMQLRQGQFQVLLTTYKYIIKDRPFLSKLKWALLDFVLPKIFNSVKSFDEWFNTPLTNVGMGDKIELNEEEALLIIQCLHKVLRPFLLRGLKKDIKSELPDKVEKVIKVQMSALQSQLYKQIKKYKMIADGKDQKGGKSSGFKGLSNKLTQLRKICQHPYFFDRVEDKINPGSIVNNKLVRTSGKLELLSHVLPKFFATGHHMLTFFQMTKTDEQVGFVQQFNAQDSKINVFILSTRAGGLSLNLQMVDMVIIFDSDWNSHTNLQAQDCAHCIGQTKAVHILQFITEKSVEEAMYVRARFKLDIDDKVIQAGQFDNKSTQEEQEEFLMHLPASLEEAGDMNDEELNETIARERKVQKGKGKAPEYETPAASGKHKCSTKAMSVTLSVNEEDEDDRDSKHRKTKAPELLPVIKEKMKKVFNDVYKAVLACEDVDGRKRCEPFQELPDKRDYPDYYQLITHPIALSTLHKRISANYYK</sequence>
<dbReference type="InterPro" id="IPR036427">
    <property type="entry name" value="Bromodomain-like_sf"/>
</dbReference>
<evidence type="ECO:0008006" key="11">
    <source>
        <dbReference type="Google" id="ProtNLM"/>
    </source>
</evidence>
<evidence type="ECO:0000256" key="6">
    <source>
        <dbReference type="SAM" id="MobiDB-lite"/>
    </source>
</evidence>
<dbReference type="Gene3D" id="3.40.50.300">
    <property type="entry name" value="P-loop containing nucleotide triphosphate hydrolases"/>
    <property type="match status" value="2"/>
</dbReference>
<dbReference type="InParanoid" id="A0A0C3A574"/>
<dbReference type="GO" id="GO:0005524">
    <property type="term" value="F:ATP binding"/>
    <property type="evidence" value="ECO:0007669"/>
    <property type="project" value="InterPro"/>
</dbReference>
<feature type="domain" description="Bromo" evidence="7">
    <location>
        <begin position="463"/>
        <end position="506"/>
    </location>
</feature>
<keyword evidence="10" id="KW-1185">Reference proteome</keyword>